<comment type="caution">
    <text evidence="12">The sequence shown here is derived from an EMBL/GenBank/DDBJ whole genome shotgun (WGS) entry which is preliminary data.</text>
</comment>
<feature type="domain" description="Phage shock protein PspC N-terminal" evidence="8">
    <location>
        <begin position="118"/>
        <end position="181"/>
    </location>
</feature>
<dbReference type="Pfam" id="PF04024">
    <property type="entry name" value="PspC"/>
    <property type="match status" value="2"/>
</dbReference>
<dbReference type="PANTHER" id="PTHR33885">
    <property type="entry name" value="PHAGE SHOCK PROTEIN C"/>
    <property type="match status" value="1"/>
</dbReference>
<keyword evidence="2" id="KW-1003">Cell membrane</keyword>
<evidence type="ECO:0000259" key="8">
    <source>
        <dbReference type="Pfam" id="PF04024"/>
    </source>
</evidence>
<evidence type="ECO:0000256" key="2">
    <source>
        <dbReference type="ARBA" id="ARBA00022475"/>
    </source>
</evidence>
<proteinExistence type="predicted"/>
<dbReference type="InterPro" id="IPR052027">
    <property type="entry name" value="PspC"/>
</dbReference>
<dbReference type="InterPro" id="IPR054319">
    <property type="entry name" value="PspC-rel_ToastRack"/>
</dbReference>
<dbReference type="InterPro" id="IPR054321">
    <property type="entry name" value="PspC-rel_TM"/>
</dbReference>
<evidence type="ECO:0000256" key="1">
    <source>
        <dbReference type="ARBA" id="ARBA00004162"/>
    </source>
</evidence>
<feature type="transmembrane region" description="Helical" evidence="7">
    <location>
        <begin position="296"/>
        <end position="318"/>
    </location>
</feature>
<dbReference type="RefSeq" id="WP_066623580.1">
    <property type="nucleotide sequence ID" value="NZ_JBHSYQ010000006.1"/>
</dbReference>
<dbReference type="Pfam" id="PF22744">
    <property type="entry name" value="Toast-rack_PspC-Cterm"/>
    <property type="match status" value="1"/>
</dbReference>
<feature type="region of interest" description="Disordered" evidence="6">
    <location>
        <begin position="94"/>
        <end position="117"/>
    </location>
</feature>
<comment type="subcellular location">
    <subcellularLocation>
        <location evidence="1">Cell membrane</location>
        <topology evidence="1">Single-pass membrane protein</topology>
    </subcellularLocation>
</comment>
<gene>
    <name evidence="12" type="ORF">ACFQHR_13715</name>
</gene>
<evidence type="ECO:0000256" key="3">
    <source>
        <dbReference type="ARBA" id="ARBA00022692"/>
    </source>
</evidence>
<sequence>MKKNISVNLQGMIFHVEEDGYEMLSQYLAAVKAYFSSYEGHEEIVADIESRIAEIFFSRLNPAKQVITREDVQALIAQMGTVADFELVVEPEEAEPTASGSTHNSTPPPFTAESSEQKRLYRDVNRKVLAGVAAGIANYLQTDPLWIRLAFVFLVIGMPFSGGISGFGVLLYIVCWIALPKSEVLPEIPVRKLFRDPVDKKLGGVASGIAIYFGADVAIIRLLFLLLFFFGIGLLAYVVLWIAVPEAKSITERVQMQGNPVTLSSIEESVKNNLNMRDANGQESTLAKVLLFPVRLVSQIIQVLSKILNPFLAFLITMARVLAGLLMMVFAGVLMVSFMVVLTVGLGIINQPEFVQLGEIPASAFFNAIPSWLVWAGFFVGIIPAILLFLLGIGLLARRYLLRPTVGWSMLGIWLIAVVALISGITLTTRYFQETGEYTTEQTFPANTNTIMFNVRESSHDYGHRMNLELEGYTGNEIKIIKTFTARGLNEADAIKNARMVSYKVNQQDSTLRFDDAFTFNENAIFRDQDLNVKVLVPEGKMLQFSSGFANHFSHDVTNGEYYSEDLETNTWQIKDGRLVCLTCSVVDSTARPSGARTAAALDDDLAILKDEYSGISKIYKVREFNEVEAGGGYHLRIRYSPRHNVRVTGSEKELDKLQVRVQNGVLKVKRDNDLFKLWGNNSRPVLIEVETPDLRLVDISGAAKAEISGFAPDQFQLKQSGASEVAISISTSRLEVDLSGAAKVTMKGHADDLNVDGSGASEIIADKMQAQRAFVDLSGASSAVVNVKEHLRAEASGASSIEYVGAVQQVDMDQSGGSSINRRR</sequence>
<evidence type="ECO:0000313" key="13">
    <source>
        <dbReference type="Proteomes" id="UP001596405"/>
    </source>
</evidence>
<reference evidence="13" key="1">
    <citation type="journal article" date="2019" name="Int. J. Syst. Evol. Microbiol.">
        <title>The Global Catalogue of Microorganisms (GCM) 10K type strain sequencing project: providing services to taxonomists for standard genome sequencing and annotation.</title>
        <authorList>
            <consortium name="The Broad Institute Genomics Platform"/>
            <consortium name="The Broad Institute Genome Sequencing Center for Infectious Disease"/>
            <person name="Wu L."/>
            <person name="Ma J."/>
        </authorList>
    </citation>
    <scope>NUCLEOTIDE SEQUENCE [LARGE SCALE GENOMIC DNA]</scope>
    <source>
        <strain evidence="13">CGMCC 4.7393</strain>
    </source>
</reference>
<keyword evidence="13" id="KW-1185">Reference proteome</keyword>
<dbReference type="InterPro" id="IPR007168">
    <property type="entry name" value="Phageshock_PspC_N"/>
</dbReference>
<dbReference type="Pfam" id="PF10988">
    <property type="entry name" value="DUF2807"/>
    <property type="match status" value="1"/>
</dbReference>
<dbReference type="Pfam" id="PF22571">
    <property type="entry name" value="LiaI-LiaF-TM_PspC"/>
    <property type="match status" value="1"/>
</dbReference>
<dbReference type="InterPro" id="IPR021255">
    <property type="entry name" value="DUF2807"/>
</dbReference>
<organism evidence="12 13">
    <name type="scientific">Rufibacter roseus</name>
    <dbReference type="NCBI Taxonomy" id="1567108"/>
    <lineage>
        <taxon>Bacteria</taxon>
        <taxon>Pseudomonadati</taxon>
        <taxon>Bacteroidota</taxon>
        <taxon>Cytophagia</taxon>
        <taxon>Cytophagales</taxon>
        <taxon>Hymenobacteraceae</taxon>
        <taxon>Rufibacter</taxon>
    </lineage>
</organism>
<keyword evidence="3 7" id="KW-0812">Transmembrane</keyword>
<keyword evidence="4 7" id="KW-1133">Transmembrane helix</keyword>
<evidence type="ECO:0000256" key="7">
    <source>
        <dbReference type="SAM" id="Phobius"/>
    </source>
</evidence>
<evidence type="ECO:0000259" key="9">
    <source>
        <dbReference type="Pfam" id="PF10988"/>
    </source>
</evidence>
<dbReference type="Gene3D" id="2.160.20.120">
    <property type="match status" value="1"/>
</dbReference>
<evidence type="ECO:0000259" key="11">
    <source>
        <dbReference type="Pfam" id="PF22744"/>
    </source>
</evidence>
<feature type="transmembrane region" description="Helical" evidence="7">
    <location>
        <begin position="408"/>
        <end position="427"/>
    </location>
</feature>
<name>A0ABW2DLX9_9BACT</name>
<evidence type="ECO:0000259" key="10">
    <source>
        <dbReference type="Pfam" id="PF22571"/>
    </source>
</evidence>
<protein>
    <submittedName>
        <fullName evidence="12">PspC domain-containing protein</fullName>
    </submittedName>
</protein>
<feature type="domain" description="Phage shock protein PspC N-terminal" evidence="8">
    <location>
        <begin position="191"/>
        <end position="247"/>
    </location>
</feature>
<evidence type="ECO:0000256" key="4">
    <source>
        <dbReference type="ARBA" id="ARBA00022989"/>
    </source>
</evidence>
<dbReference type="PANTHER" id="PTHR33885:SF3">
    <property type="entry name" value="PHAGE SHOCK PROTEIN C"/>
    <property type="match status" value="1"/>
</dbReference>
<feature type="transmembrane region" description="Helical" evidence="7">
    <location>
        <begin position="146"/>
        <end position="179"/>
    </location>
</feature>
<evidence type="ECO:0000256" key="6">
    <source>
        <dbReference type="SAM" id="MobiDB-lite"/>
    </source>
</evidence>
<dbReference type="Proteomes" id="UP001596405">
    <property type="component" value="Unassembled WGS sequence"/>
</dbReference>
<feature type="transmembrane region" description="Helical" evidence="7">
    <location>
        <begin position="124"/>
        <end position="140"/>
    </location>
</feature>
<keyword evidence="5 7" id="KW-0472">Membrane</keyword>
<evidence type="ECO:0000313" key="12">
    <source>
        <dbReference type="EMBL" id="MFC6998690.1"/>
    </source>
</evidence>
<feature type="domain" description="Putative auto-transporter adhesin head GIN" evidence="9">
    <location>
        <begin position="624"/>
        <end position="806"/>
    </location>
</feature>
<accession>A0ABW2DLX9</accession>
<feature type="transmembrane region" description="Helical" evidence="7">
    <location>
        <begin position="222"/>
        <end position="244"/>
    </location>
</feature>
<dbReference type="EMBL" id="JBHSYQ010000006">
    <property type="protein sequence ID" value="MFC6998690.1"/>
    <property type="molecule type" value="Genomic_DNA"/>
</dbReference>
<evidence type="ECO:0000256" key="5">
    <source>
        <dbReference type="ARBA" id="ARBA00023136"/>
    </source>
</evidence>
<feature type="transmembrane region" description="Helical" evidence="7">
    <location>
        <begin position="369"/>
        <end position="396"/>
    </location>
</feature>
<feature type="transmembrane region" description="Helical" evidence="7">
    <location>
        <begin position="325"/>
        <end position="349"/>
    </location>
</feature>
<feature type="domain" description="PspC-related transmembrane region" evidence="10">
    <location>
        <begin position="290"/>
        <end position="430"/>
    </location>
</feature>
<feature type="domain" description="PspC-related ToastRack" evidence="11">
    <location>
        <begin position="457"/>
        <end position="585"/>
    </location>
</feature>